<dbReference type="OrthoDB" id="6194496at2"/>
<name>A0A0J1HI92_9GAMM</name>
<reference evidence="2 3" key="1">
    <citation type="submission" date="2015-05" db="EMBL/GenBank/DDBJ databases">
        <title>Photobacterium galathea sp. nov.</title>
        <authorList>
            <person name="Machado H."/>
            <person name="Gram L."/>
        </authorList>
    </citation>
    <scope>NUCLEOTIDE SEQUENCE [LARGE SCALE GENOMIC DNA]</scope>
    <source>
        <strain evidence="2 3">DSM 22954</strain>
    </source>
</reference>
<dbReference type="SUPFAM" id="SSF74653">
    <property type="entry name" value="TolA/TonB C-terminal domain"/>
    <property type="match status" value="1"/>
</dbReference>
<feature type="compositionally biased region" description="Basic and acidic residues" evidence="1">
    <location>
        <begin position="128"/>
        <end position="236"/>
    </location>
</feature>
<dbReference type="GO" id="GO:0019534">
    <property type="term" value="F:toxin transmembrane transporter activity"/>
    <property type="evidence" value="ECO:0007669"/>
    <property type="project" value="InterPro"/>
</dbReference>
<dbReference type="AlphaFoldDB" id="A0A0J1HI92"/>
<evidence type="ECO:0000313" key="3">
    <source>
        <dbReference type="Proteomes" id="UP000035909"/>
    </source>
</evidence>
<dbReference type="GO" id="GO:0043213">
    <property type="term" value="P:bacteriocin transport"/>
    <property type="evidence" value="ECO:0007669"/>
    <property type="project" value="InterPro"/>
</dbReference>
<dbReference type="InterPro" id="IPR014161">
    <property type="entry name" value="Tol-Pal_TolA"/>
</dbReference>
<dbReference type="PATRIC" id="fig|320778.3.peg.162"/>
<keyword evidence="3" id="KW-1185">Reference proteome</keyword>
<evidence type="ECO:0000313" key="2">
    <source>
        <dbReference type="EMBL" id="KLV11328.1"/>
    </source>
</evidence>
<dbReference type="GO" id="GO:0016020">
    <property type="term" value="C:membrane"/>
    <property type="evidence" value="ECO:0007669"/>
    <property type="project" value="InterPro"/>
</dbReference>
<accession>A0A0J1HI92</accession>
<proteinExistence type="predicted"/>
<dbReference type="Pfam" id="PF06519">
    <property type="entry name" value="TolA"/>
    <property type="match status" value="1"/>
</dbReference>
<dbReference type="Proteomes" id="UP000035909">
    <property type="component" value="Unassembled WGS sequence"/>
</dbReference>
<feature type="region of interest" description="Disordered" evidence="1">
    <location>
        <begin position="128"/>
        <end position="237"/>
    </location>
</feature>
<organism evidence="2 3">
    <name type="scientific">Photobacterium ganghwense</name>
    <dbReference type="NCBI Taxonomy" id="320778"/>
    <lineage>
        <taxon>Bacteria</taxon>
        <taxon>Pseudomonadati</taxon>
        <taxon>Pseudomonadota</taxon>
        <taxon>Gammaproteobacteria</taxon>
        <taxon>Vibrionales</taxon>
        <taxon>Vibrionaceae</taxon>
        <taxon>Photobacterium</taxon>
    </lineage>
</organism>
<dbReference type="Gene3D" id="3.30.1150.10">
    <property type="match status" value="1"/>
</dbReference>
<dbReference type="STRING" id="320778.ABT57_00775"/>
<dbReference type="NCBIfam" id="TIGR02794">
    <property type="entry name" value="tolA_full"/>
    <property type="match status" value="1"/>
</dbReference>
<sequence length="354" mass="39669">MKKNDYTVAVIVSLLLHALLVVALLWGADFSSDKPKPAGSTIKAVVVDPALVNQQAQRIRQERAAAKQAEQDRLRRLEQQADALEKQRQEEERRLRELKADKLKAEKAAREAEEERKRVAEERQRVAEAKRKAEDEKRKADEAAKVAREQAAKAEAERKAKQEAARVAEAERQKQVEEQRKAEEAKRKAEAEAKRAEEERQAKVAAKKKAEDEARKAEAARKEAERKAAEAREAQKQQEAALNELFSGLEAETEQRGGARGQFVADETQRYGAIYTQLIQQNLLVEQSFIGRECVIRMRLAANGLVLDASEEGGDRSLCRAAKAAVVKVSQFPMPDDPAIVEKLRGIKLIVSPQ</sequence>
<gene>
    <name evidence="2" type="ORF">ABT57_00775</name>
</gene>
<protein>
    <submittedName>
        <fullName evidence="2">TolA</fullName>
    </submittedName>
</protein>
<comment type="caution">
    <text evidence="2">The sequence shown here is derived from an EMBL/GenBank/DDBJ whole genome shotgun (WGS) entry which is preliminary data.</text>
</comment>
<dbReference type="RefSeq" id="WP_047883287.1">
    <property type="nucleotide sequence ID" value="NZ_CP071325.1"/>
</dbReference>
<dbReference type="EMBL" id="LDOU01000002">
    <property type="protein sequence ID" value="KLV11328.1"/>
    <property type="molecule type" value="Genomic_DNA"/>
</dbReference>
<evidence type="ECO:0000256" key="1">
    <source>
        <dbReference type="SAM" id="MobiDB-lite"/>
    </source>
</evidence>
<feature type="region of interest" description="Disordered" evidence="1">
    <location>
        <begin position="103"/>
        <end position="122"/>
    </location>
</feature>